<dbReference type="SUPFAM" id="SSF158573">
    <property type="entry name" value="GINS helical bundle-like"/>
    <property type="match status" value="1"/>
</dbReference>
<dbReference type="InterPro" id="IPR008591">
    <property type="entry name" value="GINS_Sld5"/>
</dbReference>
<comment type="function">
    <text evidence="8">The GINS complex plays an essential role in the initiation of DNA replication.</text>
</comment>
<keyword evidence="12" id="KW-1185">Reference proteome</keyword>
<dbReference type="GO" id="GO:0000811">
    <property type="term" value="C:GINS complex"/>
    <property type="evidence" value="ECO:0000318"/>
    <property type="project" value="GO_Central"/>
</dbReference>
<dbReference type="InterPro" id="IPR038749">
    <property type="entry name" value="Sld5_GINS_A"/>
</dbReference>
<dbReference type="Pfam" id="PF16922">
    <property type="entry name" value="SLD5_C"/>
    <property type="match status" value="1"/>
</dbReference>
<dbReference type="InterPro" id="IPR036224">
    <property type="entry name" value="GINS_bundle-like_dom_sf"/>
</dbReference>
<evidence type="ECO:0000256" key="8">
    <source>
        <dbReference type="PIRNR" id="PIRNR007764"/>
    </source>
</evidence>
<dbReference type="STRING" id="45351.A7SEX8"/>
<dbReference type="InParanoid" id="A7SEX8"/>
<evidence type="ECO:0000313" key="12">
    <source>
        <dbReference type="Proteomes" id="UP000001593"/>
    </source>
</evidence>
<dbReference type="PANTHER" id="PTHR21206:SF0">
    <property type="entry name" value="DNA REPLICATION COMPLEX GINS PROTEIN SLD5"/>
    <property type="match status" value="1"/>
</dbReference>
<name>A7SEX8_NEMVE</name>
<gene>
    <name evidence="11" type="ORF">NEMVEDRAFT_v1g237188</name>
</gene>
<dbReference type="Pfam" id="PF05916">
    <property type="entry name" value="Sld5"/>
    <property type="match status" value="1"/>
</dbReference>
<evidence type="ECO:0000313" key="11">
    <source>
        <dbReference type="EMBL" id="EDO37714.1"/>
    </source>
</evidence>
<accession>A7SEX8</accession>
<dbReference type="FunFam" id="3.40.5.60:FF:000001">
    <property type="entry name" value="DNA replication complex GINS protein SLD5"/>
    <property type="match status" value="1"/>
</dbReference>
<dbReference type="SUPFAM" id="SSF160059">
    <property type="entry name" value="PriA/YqbF domain"/>
    <property type="match status" value="1"/>
</dbReference>
<dbReference type="KEGG" id="nve:5509250"/>
<dbReference type="InterPro" id="IPR031633">
    <property type="entry name" value="SLD5_C"/>
</dbReference>
<evidence type="ECO:0000259" key="10">
    <source>
        <dbReference type="Pfam" id="PF16922"/>
    </source>
</evidence>
<dbReference type="InterPro" id="IPR021151">
    <property type="entry name" value="GINS_A"/>
</dbReference>
<evidence type="ECO:0000256" key="6">
    <source>
        <dbReference type="ARBA" id="ARBA00022705"/>
    </source>
</evidence>
<dbReference type="Proteomes" id="UP000001593">
    <property type="component" value="Unassembled WGS sequence"/>
</dbReference>
<dbReference type="PhylomeDB" id="A7SEX8"/>
<feature type="domain" description="DNA replication complex GINS protein SLD5 C-terminal" evidence="10">
    <location>
        <begin position="167"/>
        <end position="220"/>
    </location>
</feature>
<evidence type="ECO:0000256" key="3">
    <source>
        <dbReference type="ARBA" id="ARBA00008187"/>
    </source>
</evidence>
<proteinExistence type="inferred from homology"/>
<protein>
    <recommendedName>
        <fullName evidence="4 8">DNA replication complex GINS protein SLD5</fullName>
    </recommendedName>
</protein>
<dbReference type="PIRSF" id="PIRSF007764">
    <property type="entry name" value="Sld5"/>
    <property type="match status" value="1"/>
</dbReference>
<comment type="similarity">
    <text evidence="3 8">Belongs to the GINS4/SLD5 family.</text>
</comment>
<evidence type="ECO:0000259" key="9">
    <source>
        <dbReference type="Pfam" id="PF05916"/>
    </source>
</evidence>
<evidence type="ECO:0000256" key="2">
    <source>
        <dbReference type="ARBA" id="ARBA00004286"/>
    </source>
</evidence>
<dbReference type="GO" id="GO:0000727">
    <property type="term" value="P:double-strand break repair via break-induced replication"/>
    <property type="evidence" value="ECO:0000318"/>
    <property type="project" value="GO_Central"/>
</dbReference>
<feature type="domain" description="GINS subunit" evidence="9">
    <location>
        <begin position="78"/>
        <end position="146"/>
    </location>
</feature>
<dbReference type="CDD" id="cd11711">
    <property type="entry name" value="GINS_A_Sld5"/>
    <property type="match status" value="1"/>
</dbReference>
<dbReference type="PANTHER" id="PTHR21206">
    <property type="entry name" value="SLD5 PROTEIN"/>
    <property type="match status" value="1"/>
</dbReference>
<dbReference type="AlphaFoldDB" id="A7SEX8"/>
<sequence>MDEDLIPGLGSTQRDDSDEEIEITAAEVLEKLQEAWNNEKFSPELLESKSDLLECMLDQIKGMEKNLERVKQKNLVATFHKLEIDRIRYVLSSYLRTRLQKIEKHVVHILEQEASRDADEPSRLSPEELQYAKEYADNMESLFKSLVLQHMPPNMQSIDRKKSVPRPNLDSYVFFKVLEDQEQVMIDPEEQPIDLEKGAQHIMRYSAVAPLLANGSIALL</sequence>
<dbReference type="CDD" id="cd21692">
    <property type="entry name" value="GINS_B_Sld5"/>
    <property type="match status" value="1"/>
</dbReference>
<dbReference type="GO" id="GO:0006261">
    <property type="term" value="P:DNA-templated DNA replication"/>
    <property type="evidence" value="ECO:0007669"/>
    <property type="project" value="InterPro"/>
</dbReference>
<dbReference type="Gene3D" id="3.40.5.60">
    <property type="match status" value="1"/>
</dbReference>
<keyword evidence="6 8" id="KW-0235">DNA replication</keyword>
<dbReference type="FunFam" id="1.20.58.1030:FF:000002">
    <property type="entry name" value="DNA replication complex GINS protein SLD5"/>
    <property type="match status" value="1"/>
</dbReference>
<comment type="subcellular location">
    <subcellularLocation>
        <location evidence="2">Chromosome</location>
    </subcellularLocation>
    <subcellularLocation>
        <location evidence="1 8">Nucleus</location>
    </subcellularLocation>
</comment>
<evidence type="ECO:0000256" key="5">
    <source>
        <dbReference type="ARBA" id="ARBA00022454"/>
    </source>
</evidence>
<evidence type="ECO:0000256" key="1">
    <source>
        <dbReference type="ARBA" id="ARBA00004123"/>
    </source>
</evidence>
<evidence type="ECO:0000256" key="4">
    <source>
        <dbReference type="ARBA" id="ARBA00014804"/>
    </source>
</evidence>
<evidence type="ECO:0000256" key="7">
    <source>
        <dbReference type="ARBA" id="ARBA00023242"/>
    </source>
</evidence>
<dbReference type="HOGENOM" id="CLU_071893_3_0_1"/>
<dbReference type="Gene3D" id="1.20.58.1030">
    <property type="match status" value="1"/>
</dbReference>
<dbReference type="OrthoDB" id="338231at2759"/>
<dbReference type="eggNOG" id="KOG3176">
    <property type="taxonomic scope" value="Eukaryota"/>
</dbReference>
<dbReference type="EMBL" id="DS469640">
    <property type="protein sequence ID" value="EDO37714.1"/>
    <property type="molecule type" value="Genomic_DNA"/>
</dbReference>
<reference evidence="11 12" key="1">
    <citation type="journal article" date="2007" name="Science">
        <title>Sea anemone genome reveals ancestral eumetazoan gene repertoire and genomic organization.</title>
        <authorList>
            <person name="Putnam N.H."/>
            <person name="Srivastava M."/>
            <person name="Hellsten U."/>
            <person name="Dirks B."/>
            <person name="Chapman J."/>
            <person name="Salamov A."/>
            <person name="Terry A."/>
            <person name="Shapiro H."/>
            <person name="Lindquist E."/>
            <person name="Kapitonov V.V."/>
            <person name="Jurka J."/>
            <person name="Genikhovich G."/>
            <person name="Grigoriev I.V."/>
            <person name="Lucas S.M."/>
            <person name="Steele R.E."/>
            <person name="Finnerty J.R."/>
            <person name="Technau U."/>
            <person name="Martindale M.Q."/>
            <person name="Rokhsar D.S."/>
        </authorList>
    </citation>
    <scope>NUCLEOTIDE SEQUENCE [LARGE SCALE GENOMIC DNA]</scope>
    <source>
        <strain evidence="12">CH2 X CH6</strain>
    </source>
</reference>
<keyword evidence="7 8" id="KW-0539">Nucleus</keyword>
<keyword evidence="5" id="KW-0158">Chromosome</keyword>
<organism evidence="11 12">
    <name type="scientific">Nematostella vectensis</name>
    <name type="common">Starlet sea anemone</name>
    <dbReference type="NCBI Taxonomy" id="45351"/>
    <lineage>
        <taxon>Eukaryota</taxon>
        <taxon>Metazoa</taxon>
        <taxon>Cnidaria</taxon>
        <taxon>Anthozoa</taxon>
        <taxon>Hexacorallia</taxon>
        <taxon>Actiniaria</taxon>
        <taxon>Edwardsiidae</taxon>
        <taxon>Nematostella</taxon>
    </lineage>
</organism>
<dbReference type="OMA" id="ILETAWI"/>